<comment type="subcellular location">
    <subcellularLocation>
        <location evidence="4">Membrane</location>
        <topology evidence="4">Single-pass type II membrane protein</topology>
    </subcellularLocation>
</comment>
<dbReference type="InterPro" id="IPR036286">
    <property type="entry name" value="LexA/Signal_pep-like_sf"/>
</dbReference>
<dbReference type="PANTHER" id="PTHR43390">
    <property type="entry name" value="SIGNAL PEPTIDASE I"/>
    <property type="match status" value="1"/>
</dbReference>
<dbReference type="CDD" id="cd06530">
    <property type="entry name" value="S26_SPase_I"/>
    <property type="match status" value="1"/>
</dbReference>
<feature type="region of interest" description="Disordered" evidence="5">
    <location>
        <begin position="1"/>
        <end position="21"/>
    </location>
</feature>
<comment type="caution">
    <text evidence="7">The sequence shown here is derived from an EMBL/GenBank/DDBJ whole genome shotgun (WGS) entry which is preliminary data.</text>
</comment>
<dbReference type="EMBL" id="JBHSOH010000005">
    <property type="protein sequence ID" value="MFC5847658.1"/>
    <property type="molecule type" value="Genomic_DNA"/>
</dbReference>
<evidence type="ECO:0000256" key="3">
    <source>
        <dbReference type="ARBA" id="ARBA00022801"/>
    </source>
</evidence>
<dbReference type="Gene3D" id="2.10.109.10">
    <property type="entry name" value="Umud Fragment, subunit A"/>
    <property type="match status" value="1"/>
</dbReference>
<keyword evidence="8" id="KW-1185">Reference proteome</keyword>
<gene>
    <name evidence="7" type="primary">lepB</name>
    <name evidence="7" type="ORF">ACFPQ6_04995</name>
</gene>
<evidence type="ECO:0000313" key="8">
    <source>
        <dbReference type="Proteomes" id="UP001595979"/>
    </source>
</evidence>
<protein>
    <recommendedName>
        <fullName evidence="4">Signal peptidase I</fullName>
        <ecNumber evidence="4">3.4.21.89</ecNumber>
    </recommendedName>
</protein>
<evidence type="ECO:0000256" key="1">
    <source>
        <dbReference type="ARBA" id="ARBA00009370"/>
    </source>
</evidence>
<feature type="domain" description="Peptidase S26" evidence="6">
    <location>
        <begin position="32"/>
        <end position="205"/>
    </location>
</feature>
<comment type="similarity">
    <text evidence="1 4">Belongs to the peptidase S26 family.</text>
</comment>
<feature type="compositionally biased region" description="Pro residues" evidence="5">
    <location>
        <begin position="11"/>
        <end position="21"/>
    </location>
</feature>
<evidence type="ECO:0000256" key="2">
    <source>
        <dbReference type="ARBA" id="ARBA00022670"/>
    </source>
</evidence>
<dbReference type="InterPro" id="IPR000223">
    <property type="entry name" value="Pept_S26A_signal_pept_1"/>
</dbReference>
<name>A0ABW1DFZ5_9DEIO</name>
<keyword evidence="2 4" id="KW-0645">Protease</keyword>
<dbReference type="NCBIfam" id="TIGR02227">
    <property type="entry name" value="sigpep_I_bact"/>
    <property type="match status" value="1"/>
</dbReference>
<accession>A0ABW1DFZ5</accession>
<dbReference type="EC" id="3.4.21.89" evidence="4"/>
<organism evidence="7 8">
    <name type="scientific">Deinococcus petrolearius</name>
    <dbReference type="NCBI Taxonomy" id="1751295"/>
    <lineage>
        <taxon>Bacteria</taxon>
        <taxon>Thermotogati</taxon>
        <taxon>Deinococcota</taxon>
        <taxon>Deinococci</taxon>
        <taxon>Deinococcales</taxon>
        <taxon>Deinococcaceae</taxon>
        <taxon>Deinococcus</taxon>
    </lineage>
</organism>
<dbReference type="Proteomes" id="UP001595979">
    <property type="component" value="Unassembled WGS sequence"/>
</dbReference>
<dbReference type="PRINTS" id="PR00727">
    <property type="entry name" value="LEADERPTASE"/>
</dbReference>
<dbReference type="Pfam" id="PF10502">
    <property type="entry name" value="Peptidase_S26"/>
    <property type="match status" value="1"/>
</dbReference>
<dbReference type="RefSeq" id="WP_380046992.1">
    <property type="nucleotide sequence ID" value="NZ_JBHSOH010000005.1"/>
</dbReference>
<comment type="catalytic activity">
    <reaction evidence="4">
        <text>Cleavage of hydrophobic, N-terminal signal or leader sequences from secreted and periplasmic proteins.</text>
        <dbReference type="EC" id="3.4.21.89"/>
    </reaction>
</comment>
<evidence type="ECO:0000313" key="7">
    <source>
        <dbReference type="EMBL" id="MFC5847658.1"/>
    </source>
</evidence>
<dbReference type="PROSITE" id="PS00501">
    <property type="entry name" value="SPASE_I_1"/>
    <property type="match status" value="1"/>
</dbReference>
<reference evidence="8" key="1">
    <citation type="journal article" date="2019" name="Int. J. Syst. Evol. Microbiol.">
        <title>The Global Catalogue of Microorganisms (GCM) 10K type strain sequencing project: providing services to taxonomists for standard genome sequencing and annotation.</title>
        <authorList>
            <consortium name="The Broad Institute Genomics Platform"/>
            <consortium name="The Broad Institute Genome Sequencing Center for Infectious Disease"/>
            <person name="Wu L."/>
            <person name="Ma J."/>
        </authorList>
    </citation>
    <scope>NUCLEOTIDE SEQUENCE [LARGE SCALE GENOMIC DNA]</scope>
    <source>
        <strain evidence="8">CGMCC 1.15053</strain>
    </source>
</reference>
<sequence length="213" mass="23239">MNVPQLAAGPDPLPPSPAPPAPARANSWRAFWRQWILGALLPVYLVTTFLCTLARVDGESMEPTLQSGQMLLLLKYPRWLHAWGLSGPYVHRGDLVIFKAPAGSPYSYETLYGVTHRPYNVKRVIGLAGDTVAARDGRVYLNGRPLAESYASTEGYVNAQAPEVVPPGKVWVLGDNRRTGASLDSRAYGPVDLRDVAGTANLRLWPRPGPVAR</sequence>
<dbReference type="PANTHER" id="PTHR43390:SF1">
    <property type="entry name" value="CHLOROPLAST PROCESSING PEPTIDASE"/>
    <property type="match status" value="1"/>
</dbReference>
<dbReference type="InterPro" id="IPR019756">
    <property type="entry name" value="Pept_S26A_signal_pept_1_Ser-AS"/>
</dbReference>
<dbReference type="SUPFAM" id="SSF51306">
    <property type="entry name" value="LexA/Signal peptidase"/>
    <property type="match status" value="1"/>
</dbReference>
<evidence type="ECO:0000256" key="5">
    <source>
        <dbReference type="SAM" id="MobiDB-lite"/>
    </source>
</evidence>
<evidence type="ECO:0000256" key="4">
    <source>
        <dbReference type="RuleBase" id="RU362042"/>
    </source>
</evidence>
<proteinExistence type="inferred from homology"/>
<dbReference type="InterPro" id="IPR019533">
    <property type="entry name" value="Peptidase_S26"/>
</dbReference>
<dbReference type="GO" id="GO:0009003">
    <property type="term" value="F:signal peptidase activity"/>
    <property type="evidence" value="ECO:0007669"/>
    <property type="project" value="UniProtKB-EC"/>
</dbReference>
<evidence type="ECO:0000259" key="6">
    <source>
        <dbReference type="Pfam" id="PF10502"/>
    </source>
</evidence>
<keyword evidence="3 4" id="KW-0378">Hydrolase</keyword>